<comment type="cofactor">
    <cofactor evidence="1">
        <name>heme b</name>
        <dbReference type="ChEBI" id="CHEBI:60344"/>
    </cofactor>
</comment>
<keyword evidence="4" id="KW-0479">Metal-binding</keyword>
<keyword evidence="6" id="KW-0408">Iron</keyword>
<dbReference type="OrthoDB" id="407298at2759"/>
<dbReference type="PANTHER" id="PTHR33577:SF9">
    <property type="entry name" value="PEROXIDASE STCC"/>
    <property type="match status" value="1"/>
</dbReference>
<feature type="domain" description="Heme haloperoxidase family profile" evidence="8">
    <location>
        <begin position="7"/>
        <end position="247"/>
    </location>
</feature>
<dbReference type="Pfam" id="PF01328">
    <property type="entry name" value="Peroxidase_2"/>
    <property type="match status" value="1"/>
</dbReference>
<dbReference type="EMBL" id="CAJPDS010000006">
    <property type="protein sequence ID" value="CAF9907847.1"/>
    <property type="molecule type" value="Genomic_DNA"/>
</dbReference>
<evidence type="ECO:0000259" key="8">
    <source>
        <dbReference type="PROSITE" id="PS51405"/>
    </source>
</evidence>
<keyword evidence="10" id="KW-1185">Reference proteome</keyword>
<keyword evidence="2" id="KW-0575">Peroxidase</keyword>
<evidence type="ECO:0000256" key="6">
    <source>
        <dbReference type="ARBA" id="ARBA00023004"/>
    </source>
</evidence>
<evidence type="ECO:0000256" key="4">
    <source>
        <dbReference type="ARBA" id="ARBA00022723"/>
    </source>
</evidence>
<evidence type="ECO:0000256" key="5">
    <source>
        <dbReference type="ARBA" id="ARBA00023002"/>
    </source>
</evidence>
<reference evidence="9" key="1">
    <citation type="submission" date="2021-03" db="EMBL/GenBank/DDBJ databases">
        <authorList>
            <person name="Tagirdzhanova G."/>
        </authorList>
    </citation>
    <scope>NUCLEOTIDE SEQUENCE</scope>
</reference>
<dbReference type="PROSITE" id="PS51405">
    <property type="entry name" value="HEME_HALOPEROXIDASE"/>
    <property type="match status" value="1"/>
</dbReference>
<organism evidence="9 10">
    <name type="scientific">Heterodermia speciosa</name>
    <dbReference type="NCBI Taxonomy" id="116794"/>
    <lineage>
        <taxon>Eukaryota</taxon>
        <taxon>Fungi</taxon>
        <taxon>Dikarya</taxon>
        <taxon>Ascomycota</taxon>
        <taxon>Pezizomycotina</taxon>
        <taxon>Lecanoromycetes</taxon>
        <taxon>OSLEUM clade</taxon>
        <taxon>Lecanoromycetidae</taxon>
        <taxon>Caliciales</taxon>
        <taxon>Physciaceae</taxon>
        <taxon>Heterodermia</taxon>
    </lineage>
</organism>
<evidence type="ECO:0000313" key="10">
    <source>
        <dbReference type="Proteomes" id="UP000664521"/>
    </source>
</evidence>
<name>A0A8H3EPI7_9LECA</name>
<evidence type="ECO:0000256" key="1">
    <source>
        <dbReference type="ARBA" id="ARBA00001970"/>
    </source>
</evidence>
<dbReference type="PANTHER" id="PTHR33577">
    <property type="entry name" value="STERIGMATOCYSTIN BIOSYNTHESIS PEROXIDASE STCC-RELATED"/>
    <property type="match status" value="1"/>
</dbReference>
<comment type="similarity">
    <text evidence="7">Belongs to the chloroperoxidase family.</text>
</comment>
<dbReference type="Gene3D" id="1.10.489.10">
    <property type="entry name" value="Chloroperoxidase-like"/>
    <property type="match status" value="1"/>
</dbReference>
<dbReference type="Proteomes" id="UP000664521">
    <property type="component" value="Unassembled WGS sequence"/>
</dbReference>
<dbReference type="InterPro" id="IPR000028">
    <property type="entry name" value="Chloroperoxidase"/>
</dbReference>
<evidence type="ECO:0000313" key="9">
    <source>
        <dbReference type="EMBL" id="CAF9907847.1"/>
    </source>
</evidence>
<keyword evidence="3" id="KW-0349">Heme</keyword>
<protein>
    <recommendedName>
        <fullName evidence="8">Heme haloperoxidase family profile domain-containing protein</fullName>
    </recommendedName>
</protein>
<evidence type="ECO:0000256" key="2">
    <source>
        <dbReference type="ARBA" id="ARBA00022559"/>
    </source>
</evidence>
<dbReference type="GO" id="GO:0046872">
    <property type="term" value="F:metal ion binding"/>
    <property type="evidence" value="ECO:0007669"/>
    <property type="project" value="UniProtKB-KW"/>
</dbReference>
<comment type="caution">
    <text evidence="9">The sequence shown here is derived from an EMBL/GenBank/DDBJ whole genome shotgun (WGS) entry which is preliminary data.</text>
</comment>
<dbReference type="SUPFAM" id="SSF47571">
    <property type="entry name" value="Cloroperoxidase"/>
    <property type="match status" value="1"/>
</dbReference>
<gene>
    <name evidence="9" type="ORF">HETSPECPRED_007919</name>
</gene>
<sequence>MPSAPLQRGDYAPVKPGDLRSPCPAINALANHGYIPRDGRNVRANELLNGIYQYGLGSFLGSMLTHPVFLEQSPKDTKAKATWWNTLAHPFATAFAAFGVREPQQRDADGVACLNLDQLALHNAIEHDVSLTRLDFAQGDNNSPQPQLIADLLAASSNGKTITIADFVALRKRRYEQQKEGNPKLEFQGLQVSLACSEVAMILKVFGDGKEVPVDYVKAFFQDGRLPRNEGWSKRRWWALGLIEVNVLASKIQALLAPTEKATISVTSVVH</sequence>
<proteinExistence type="inferred from homology"/>
<evidence type="ECO:0000256" key="7">
    <source>
        <dbReference type="ARBA" id="ARBA00025795"/>
    </source>
</evidence>
<evidence type="ECO:0000256" key="3">
    <source>
        <dbReference type="ARBA" id="ARBA00022617"/>
    </source>
</evidence>
<dbReference type="AlphaFoldDB" id="A0A8H3EPI7"/>
<dbReference type="GO" id="GO:0004601">
    <property type="term" value="F:peroxidase activity"/>
    <property type="evidence" value="ECO:0007669"/>
    <property type="project" value="UniProtKB-KW"/>
</dbReference>
<dbReference type="InterPro" id="IPR036851">
    <property type="entry name" value="Chloroperoxidase-like_sf"/>
</dbReference>
<accession>A0A8H3EPI7</accession>
<keyword evidence="5" id="KW-0560">Oxidoreductase</keyword>